<feature type="region of interest" description="Disordered" evidence="1">
    <location>
        <begin position="1"/>
        <end position="23"/>
    </location>
</feature>
<name>A0A9W6UDQ3_9STRA</name>
<evidence type="ECO:0000313" key="3">
    <source>
        <dbReference type="Proteomes" id="UP001165121"/>
    </source>
</evidence>
<keyword evidence="3" id="KW-1185">Reference proteome</keyword>
<dbReference type="AlphaFoldDB" id="A0A9W6UDQ3"/>
<comment type="caution">
    <text evidence="2">The sequence shown here is derived from an EMBL/GenBank/DDBJ whole genome shotgun (WGS) entry which is preliminary data.</text>
</comment>
<gene>
    <name evidence="2" type="ORF">Pfra01_000704900</name>
</gene>
<dbReference type="Proteomes" id="UP001165121">
    <property type="component" value="Unassembled WGS sequence"/>
</dbReference>
<proteinExistence type="predicted"/>
<accession>A0A9W6UDQ3</accession>
<organism evidence="2 3">
    <name type="scientific">Phytophthora fragariaefolia</name>
    <dbReference type="NCBI Taxonomy" id="1490495"/>
    <lineage>
        <taxon>Eukaryota</taxon>
        <taxon>Sar</taxon>
        <taxon>Stramenopiles</taxon>
        <taxon>Oomycota</taxon>
        <taxon>Peronosporomycetes</taxon>
        <taxon>Peronosporales</taxon>
        <taxon>Peronosporaceae</taxon>
        <taxon>Phytophthora</taxon>
    </lineage>
</organism>
<evidence type="ECO:0000256" key="1">
    <source>
        <dbReference type="SAM" id="MobiDB-lite"/>
    </source>
</evidence>
<evidence type="ECO:0000313" key="2">
    <source>
        <dbReference type="EMBL" id="GMF31120.1"/>
    </source>
</evidence>
<protein>
    <submittedName>
        <fullName evidence="2">Unnamed protein product</fullName>
    </submittedName>
</protein>
<dbReference type="EMBL" id="BSXT01000618">
    <property type="protein sequence ID" value="GMF31120.1"/>
    <property type="molecule type" value="Genomic_DNA"/>
</dbReference>
<reference evidence="2" key="1">
    <citation type="submission" date="2023-04" db="EMBL/GenBank/DDBJ databases">
        <title>Phytophthora fragariaefolia NBRC 109709.</title>
        <authorList>
            <person name="Ichikawa N."/>
            <person name="Sato H."/>
            <person name="Tonouchi N."/>
        </authorList>
    </citation>
    <scope>NUCLEOTIDE SEQUENCE</scope>
    <source>
        <strain evidence="2">NBRC 109709</strain>
    </source>
</reference>
<dbReference type="OrthoDB" id="10605144at2759"/>
<sequence length="183" mass="19419">MTEEELSSGEPPSGRRTLSSAAESVSRLDTSTLSVLVTLSPLLTLQVGDRARPLVVTRAQAPASPVARAEPATTPCVVEVPTRPLLFARATTPAHSSTWAESATTHCNPADLLHHLPQAPALEEAIPGLLKTRQTAAHHVALGAHAQTHFGKRRGHDPPGLCPRGDCGWHRWCGYASLSTVRA</sequence>